<dbReference type="PANTHER" id="PTHR34406">
    <property type="entry name" value="PROTEIN YCEI"/>
    <property type="match status" value="1"/>
</dbReference>
<protein>
    <submittedName>
        <fullName evidence="3">Polyisoprenoid-binding protein</fullName>
    </submittedName>
</protein>
<sequence>MKKHLILGLAATALAAAALPIGAQPAPTLPGSKSVAAISGGTYQADAGHTLIAWKVDHFGFSPYTGLFGDITGTLNLDPKKPAAASVDVTIPLSKLATASAGLTAHMLRDAKEAGGKPDFFGSNPAPARFVSTKVTPQGKLKAKIAGNLTLNGVTRPVVLDAAFYGAGKAPAMMGGKENVGFTARATIKRSDFGITYAIPLVSDAVELEIAAAFVK</sequence>
<feature type="chain" id="PRO_5036966427" evidence="1">
    <location>
        <begin position="24"/>
        <end position="216"/>
    </location>
</feature>
<dbReference type="Pfam" id="PF04264">
    <property type="entry name" value="YceI"/>
    <property type="match status" value="1"/>
</dbReference>
<dbReference type="RefSeq" id="WP_189539780.1">
    <property type="nucleotide sequence ID" value="NZ_BMZD01000003.1"/>
</dbReference>
<keyword evidence="4" id="KW-1185">Reference proteome</keyword>
<proteinExistence type="predicted"/>
<dbReference type="SUPFAM" id="SSF101874">
    <property type="entry name" value="YceI-like"/>
    <property type="match status" value="1"/>
</dbReference>
<dbReference type="InterPro" id="IPR007372">
    <property type="entry name" value="Lipid/polyisoprenoid-bd_YceI"/>
</dbReference>
<dbReference type="Gene3D" id="2.40.128.110">
    <property type="entry name" value="Lipid/polyisoprenoid-binding, YceI-like"/>
    <property type="match status" value="1"/>
</dbReference>
<dbReference type="AlphaFoldDB" id="A0A918RFJ3"/>
<reference evidence="3" key="2">
    <citation type="submission" date="2020-09" db="EMBL/GenBank/DDBJ databases">
        <authorList>
            <person name="Sun Q."/>
            <person name="Kim S."/>
        </authorList>
    </citation>
    <scope>NUCLEOTIDE SEQUENCE</scope>
    <source>
        <strain evidence="3">KCTC 32422</strain>
    </source>
</reference>
<organism evidence="3 4">
    <name type="scientific">Novosphingobium arvoryzae</name>
    <dbReference type="NCBI Taxonomy" id="1256514"/>
    <lineage>
        <taxon>Bacteria</taxon>
        <taxon>Pseudomonadati</taxon>
        <taxon>Pseudomonadota</taxon>
        <taxon>Alphaproteobacteria</taxon>
        <taxon>Sphingomonadales</taxon>
        <taxon>Sphingomonadaceae</taxon>
        <taxon>Novosphingobium</taxon>
    </lineage>
</organism>
<dbReference type="SMART" id="SM00867">
    <property type="entry name" value="YceI"/>
    <property type="match status" value="1"/>
</dbReference>
<comment type="caution">
    <text evidence="3">The sequence shown here is derived from an EMBL/GenBank/DDBJ whole genome shotgun (WGS) entry which is preliminary data.</text>
</comment>
<evidence type="ECO:0000313" key="4">
    <source>
        <dbReference type="Proteomes" id="UP000634139"/>
    </source>
</evidence>
<dbReference type="PANTHER" id="PTHR34406:SF1">
    <property type="entry name" value="PROTEIN YCEI"/>
    <property type="match status" value="1"/>
</dbReference>
<reference evidence="3" key="1">
    <citation type="journal article" date="2014" name="Int. J. Syst. Evol. Microbiol.">
        <title>Complete genome sequence of Corynebacterium casei LMG S-19264T (=DSM 44701T), isolated from a smear-ripened cheese.</title>
        <authorList>
            <consortium name="US DOE Joint Genome Institute (JGI-PGF)"/>
            <person name="Walter F."/>
            <person name="Albersmeier A."/>
            <person name="Kalinowski J."/>
            <person name="Ruckert C."/>
        </authorList>
    </citation>
    <scope>NUCLEOTIDE SEQUENCE</scope>
    <source>
        <strain evidence="3">KCTC 32422</strain>
    </source>
</reference>
<feature type="signal peptide" evidence="1">
    <location>
        <begin position="1"/>
        <end position="23"/>
    </location>
</feature>
<name>A0A918RFJ3_9SPHN</name>
<dbReference type="Proteomes" id="UP000634139">
    <property type="component" value="Unassembled WGS sequence"/>
</dbReference>
<keyword evidence="1" id="KW-0732">Signal</keyword>
<evidence type="ECO:0000259" key="2">
    <source>
        <dbReference type="SMART" id="SM00867"/>
    </source>
</evidence>
<accession>A0A918RFJ3</accession>
<feature type="domain" description="Lipid/polyisoprenoid-binding YceI-like" evidence="2">
    <location>
        <begin position="42"/>
        <end position="215"/>
    </location>
</feature>
<evidence type="ECO:0000313" key="3">
    <source>
        <dbReference type="EMBL" id="GGZ94815.1"/>
    </source>
</evidence>
<evidence type="ECO:0000256" key="1">
    <source>
        <dbReference type="SAM" id="SignalP"/>
    </source>
</evidence>
<gene>
    <name evidence="3" type="ORF">GCM10011617_13320</name>
</gene>
<dbReference type="InterPro" id="IPR036761">
    <property type="entry name" value="TTHA0802/YceI-like_sf"/>
</dbReference>
<dbReference type="EMBL" id="BMZD01000003">
    <property type="protein sequence ID" value="GGZ94815.1"/>
    <property type="molecule type" value="Genomic_DNA"/>
</dbReference>